<dbReference type="EMBL" id="CM023488">
    <property type="protein sequence ID" value="KAH6924771.1"/>
    <property type="molecule type" value="Genomic_DNA"/>
</dbReference>
<accession>A0ACB7RSU1</accession>
<organism evidence="1 2">
    <name type="scientific">Hyalomma asiaticum</name>
    <name type="common">Tick</name>
    <dbReference type="NCBI Taxonomy" id="266040"/>
    <lineage>
        <taxon>Eukaryota</taxon>
        <taxon>Metazoa</taxon>
        <taxon>Ecdysozoa</taxon>
        <taxon>Arthropoda</taxon>
        <taxon>Chelicerata</taxon>
        <taxon>Arachnida</taxon>
        <taxon>Acari</taxon>
        <taxon>Parasitiformes</taxon>
        <taxon>Ixodida</taxon>
        <taxon>Ixodoidea</taxon>
        <taxon>Ixodidae</taxon>
        <taxon>Hyalomminae</taxon>
        <taxon>Hyalomma</taxon>
    </lineage>
</organism>
<proteinExistence type="predicted"/>
<evidence type="ECO:0000313" key="2">
    <source>
        <dbReference type="Proteomes" id="UP000821845"/>
    </source>
</evidence>
<evidence type="ECO:0000313" key="1">
    <source>
        <dbReference type="EMBL" id="KAH6924771.1"/>
    </source>
</evidence>
<comment type="caution">
    <text evidence="1">The sequence shown here is derived from an EMBL/GenBank/DDBJ whole genome shotgun (WGS) entry which is preliminary data.</text>
</comment>
<sequence>MLDATAPTTQGDTSEMAASGQIGQVEVFDETVSDWLSYEELLFPFLRNCGKKGHNQRACRGPKQKPASSGKWVRTLQRDGAGNLQMLFQSIRRPITAEVHDVPLRMVLDTGAHVSVISRQQFNKFRPPLKPEPTALRLKTYTGEVVQPCGVFKAEVRYKGQVGDLPLYVIDYGAPALLGGECLETFRLDWDKIFSP</sequence>
<gene>
    <name evidence="1" type="ORF">HPB50_024197</name>
</gene>
<reference evidence="1" key="1">
    <citation type="submission" date="2020-05" db="EMBL/GenBank/DDBJ databases">
        <title>Large-scale comparative analyses of tick genomes elucidate their genetic diversity and vector capacities.</title>
        <authorList>
            <person name="Jia N."/>
            <person name="Wang J."/>
            <person name="Shi W."/>
            <person name="Du L."/>
            <person name="Sun Y."/>
            <person name="Zhan W."/>
            <person name="Jiang J."/>
            <person name="Wang Q."/>
            <person name="Zhang B."/>
            <person name="Ji P."/>
            <person name="Sakyi L.B."/>
            <person name="Cui X."/>
            <person name="Yuan T."/>
            <person name="Jiang B."/>
            <person name="Yang W."/>
            <person name="Lam T.T.-Y."/>
            <person name="Chang Q."/>
            <person name="Ding S."/>
            <person name="Wang X."/>
            <person name="Zhu J."/>
            <person name="Ruan X."/>
            <person name="Zhao L."/>
            <person name="Wei J."/>
            <person name="Que T."/>
            <person name="Du C."/>
            <person name="Cheng J."/>
            <person name="Dai P."/>
            <person name="Han X."/>
            <person name="Huang E."/>
            <person name="Gao Y."/>
            <person name="Liu J."/>
            <person name="Shao H."/>
            <person name="Ye R."/>
            <person name="Li L."/>
            <person name="Wei W."/>
            <person name="Wang X."/>
            <person name="Wang C."/>
            <person name="Yang T."/>
            <person name="Huo Q."/>
            <person name="Li W."/>
            <person name="Guo W."/>
            <person name="Chen H."/>
            <person name="Zhou L."/>
            <person name="Ni X."/>
            <person name="Tian J."/>
            <person name="Zhou Y."/>
            <person name="Sheng Y."/>
            <person name="Liu T."/>
            <person name="Pan Y."/>
            <person name="Xia L."/>
            <person name="Li J."/>
            <person name="Zhao F."/>
            <person name="Cao W."/>
        </authorList>
    </citation>
    <scope>NUCLEOTIDE SEQUENCE</scope>
    <source>
        <strain evidence="1">Hyas-2018</strain>
    </source>
</reference>
<protein>
    <submittedName>
        <fullName evidence="1">Uncharacterized protein</fullName>
    </submittedName>
</protein>
<name>A0ACB7RSU1_HYAAI</name>
<keyword evidence="2" id="KW-1185">Reference proteome</keyword>
<dbReference type="Proteomes" id="UP000821845">
    <property type="component" value="Chromosome 8"/>
</dbReference>